<feature type="transmembrane region" description="Helical" evidence="6">
    <location>
        <begin position="203"/>
        <end position="228"/>
    </location>
</feature>
<dbReference type="PANTHER" id="PTHR11706:SF33">
    <property type="entry name" value="NATURAL RESISTANCE-ASSOCIATED MACROPHAGE PROTEIN 2"/>
    <property type="match status" value="1"/>
</dbReference>
<feature type="transmembrane region" description="Helical" evidence="6">
    <location>
        <begin position="402"/>
        <end position="426"/>
    </location>
</feature>
<feature type="transmembrane region" description="Helical" evidence="6">
    <location>
        <begin position="249"/>
        <end position="269"/>
    </location>
</feature>
<dbReference type="InterPro" id="IPR001046">
    <property type="entry name" value="NRAMP_fam"/>
</dbReference>
<feature type="transmembrane region" description="Helical" evidence="6">
    <location>
        <begin position="63"/>
        <end position="85"/>
    </location>
</feature>
<organism evidence="7 8">
    <name type="scientific">Amycolatopsis pigmentata</name>
    <dbReference type="NCBI Taxonomy" id="450801"/>
    <lineage>
        <taxon>Bacteria</taxon>
        <taxon>Bacillati</taxon>
        <taxon>Actinomycetota</taxon>
        <taxon>Actinomycetes</taxon>
        <taxon>Pseudonocardiales</taxon>
        <taxon>Pseudonocardiaceae</taxon>
        <taxon>Amycolatopsis</taxon>
    </lineage>
</organism>
<evidence type="ECO:0000256" key="1">
    <source>
        <dbReference type="ARBA" id="ARBA00004141"/>
    </source>
</evidence>
<dbReference type="RefSeq" id="WP_378268179.1">
    <property type="nucleotide sequence ID" value="NZ_JBHUKR010000017.1"/>
</dbReference>
<evidence type="ECO:0000313" key="8">
    <source>
        <dbReference type="Proteomes" id="UP001597417"/>
    </source>
</evidence>
<feature type="transmembrane region" description="Helical" evidence="6">
    <location>
        <begin position="106"/>
        <end position="132"/>
    </location>
</feature>
<feature type="transmembrane region" description="Helical" evidence="6">
    <location>
        <begin position="138"/>
        <end position="157"/>
    </location>
</feature>
<feature type="transmembrane region" description="Helical" evidence="6">
    <location>
        <begin position="289"/>
        <end position="313"/>
    </location>
</feature>
<comment type="caution">
    <text evidence="7">The sequence shown here is derived from an EMBL/GenBank/DDBJ whole genome shotgun (WGS) entry which is preliminary data.</text>
</comment>
<feature type="transmembrane region" description="Helical" evidence="6">
    <location>
        <begin position="361"/>
        <end position="382"/>
    </location>
</feature>
<evidence type="ECO:0000313" key="7">
    <source>
        <dbReference type="EMBL" id="MFD2420151.1"/>
    </source>
</evidence>
<keyword evidence="5 6" id="KW-0472">Membrane</keyword>
<comment type="subcellular location">
    <subcellularLocation>
        <location evidence="1">Membrane</location>
        <topology evidence="1">Multi-pass membrane protein</topology>
    </subcellularLocation>
</comment>
<protein>
    <submittedName>
        <fullName evidence="7">NRAMP family divalent metal transporter</fullName>
    </submittedName>
</protein>
<keyword evidence="8" id="KW-1185">Reference proteome</keyword>
<name>A0ABW5FZ52_9PSEU</name>
<keyword evidence="2" id="KW-0813">Transport</keyword>
<keyword evidence="4 6" id="KW-1133">Transmembrane helix</keyword>
<accession>A0ABW5FZ52</accession>
<feature type="transmembrane region" description="Helical" evidence="6">
    <location>
        <begin position="25"/>
        <end position="43"/>
    </location>
</feature>
<proteinExistence type="predicted"/>
<evidence type="ECO:0000256" key="4">
    <source>
        <dbReference type="ARBA" id="ARBA00022989"/>
    </source>
</evidence>
<dbReference type="PANTHER" id="PTHR11706">
    <property type="entry name" value="SOLUTE CARRIER PROTEIN FAMILY 11 MEMBER"/>
    <property type="match status" value="1"/>
</dbReference>
<dbReference type="Pfam" id="PF01566">
    <property type="entry name" value="Nramp"/>
    <property type="match status" value="1"/>
</dbReference>
<dbReference type="Proteomes" id="UP001597417">
    <property type="component" value="Unassembled WGS sequence"/>
</dbReference>
<keyword evidence="3 6" id="KW-0812">Transmembrane</keyword>
<evidence type="ECO:0000256" key="6">
    <source>
        <dbReference type="SAM" id="Phobius"/>
    </source>
</evidence>
<gene>
    <name evidence="7" type="ORF">ACFSXZ_27860</name>
</gene>
<feature type="transmembrane region" description="Helical" evidence="6">
    <location>
        <begin position="164"/>
        <end position="183"/>
    </location>
</feature>
<dbReference type="EMBL" id="JBHUKR010000017">
    <property type="protein sequence ID" value="MFD2420151.1"/>
    <property type="molecule type" value="Genomic_DNA"/>
</dbReference>
<evidence type="ECO:0000256" key="5">
    <source>
        <dbReference type="ARBA" id="ARBA00023136"/>
    </source>
</evidence>
<sequence>METTVSDEVRPAEPPRGGRRWRRRLVAALAVAGPGLVAANAGNDAGGIATYASAGAQFGYRTLFFMVLVTVGLVVVQEMCARLGAYTGVGLGALIREQFSIRVSAFALLCFVVANVGLVVSEFAGIGAAMQLLGVSRYVSVPIAAAAIWGLVVFGSYRYAEKIFLVLSLAFLAYPVSAILAHPDWPEALGRLSLPHFVASKDFLLLGVALIGTTITPYMQFYVAAAVADRGIGPADYPRERVDTVAGSIFADLISIFVIIATAASITTRAPLDSAAQAATALEPVAGRFAGQLFGLGLLGASALAAAVVPLSTSYAVAEAVGVESSVSRGFRQAPVFLGLFTGQIVVGGAIALIPGNLIELLVRAQVLNGIITPILLVYVLILANRRSVLGKAANGPVFRTVATLCVTVVAILSVTVLVQTILGWFGVGDGS</sequence>
<evidence type="ECO:0000256" key="2">
    <source>
        <dbReference type="ARBA" id="ARBA00022448"/>
    </source>
</evidence>
<reference evidence="8" key="1">
    <citation type="journal article" date="2019" name="Int. J. Syst. Evol. Microbiol.">
        <title>The Global Catalogue of Microorganisms (GCM) 10K type strain sequencing project: providing services to taxonomists for standard genome sequencing and annotation.</title>
        <authorList>
            <consortium name="The Broad Institute Genomics Platform"/>
            <consortium name="The Broad Institute Genome Sequencing Center for Infectious Disease"/>
            <person name="Wu L."/>
            <person name="Ma J."/>
        </authorList>
    </citation>
    <scope>NUCLEOTIDE SEQUENCE [LARGE SCALE GENOMIC DNA]</scope>
    <source>
        <strain evidence="8">CGMCC 4.7645</strain>
    </source>
</reference>
<feature type="transmembrane region" description="Helical" evidence="6">
    <location>
        <begin position="334"/>
        <end position="355"/>
    </location>
</feature>
<evidence type="ECO:0000256" key="3">
    <source>
        <dbReference type="ARBA" id="ARBA00022692"/>
    </source>
</evidence>